<organism evidence="1 2">
    <name type="scientific">Sulfitobacter dubius</name>
    <dbReference type="NCBI Taxonomy" id="218673"/>
    <lineage>
        <taxon>Bacteria</taxon>
        <taxon>Pseudomonadati</taxon>
        <taxon>Pseudomonadota</taxon>
        <taxon>Alphaproteobacteria</taxon>
        <taxon>Rhodobacterales</taxon>
        <taxon>Roseobacteraceae</taxon>
        <taxon>Sulfitobacter</taxon>
    </lineage>
</organism>
<sequence length="396" mass="45300">MLKTDFALFILRNRFNLRDIFPSVSNGTTRQEFELSRCFHPHQIMGWHFGDGKLAELNLAFTVAQYMSNNGIDQPEGLSQYTSKLSDEGWAFALRFSPYHKVHIALENLQRVHSAMLEACLSLNAAMAGMESAYELHGSDRSVYIRERSKATSSLLTFSALYASYIDVCYRIRDYSGLKESNAYPRAVKRILGRNSGEHSFAKGLRNFILHYHLVEPEITISWRSERTVRLLLDANSLLFAGFNWAKDARSYLQSNEKLDVMAVTSTVIRDVARLVRFHQKIAEKRLCRSKLAYDTYVHERIRFHHLQKSVINLGAAFRRPTTVLSRVLDESVVLLALNSTMREDDVRNVLTALADRHRNLSADTKEAVAREIEELLATRPRLPNKGAFLGGRERN</sequence>
<evidence type="ECO:0000313" key="1">
    <source>
        <dbReference type="EMBL" id="UOA14035.1"/>
    </source>
</evidence>
<dbReference type="EMBL" id="CP085144">
    <property type="protein sequence ID" value="UOA14035.1"/>
    <property type="molecule type" value="Genomic_DNA"/>
</dbReference>
<dbReference type="RefSeq" id="WP_243262483.1">
    <property type="nucleotide sequence ID" value="NZ_CP085144.1"/>
</dbReference>
<protein>
    <submittedName>
        <fullName evidence="1">Uncharacterized protein</fullName>
    </submittedName>
</protein>
<name>A0ABY3ZHC3_9RHOB</name>
<evidence type="ECO:0000313" key="2">
    <source>
        <dbReference type="Proteomes" id="UP000831019"/>
    </source>
</evidence>
<gene>
    <name evidence="1" type="ORF">DSM109990_00830</name>
</gene>
<accession>A0ABY3ZHC3</accession>
<keyword evidence="2" id="KW-1185">Reference proteome</keyword>
<proteinExistence type="predicted"/>
<reference evidence="2" key="1">
    <citation type="journal article" date="2022" name="Microorganisms">
        <title>Beyond the ABCs#Discovery of Three New Plasmid Types in Rhodobacterales (RepQ, RepY, RepW).</title>
        <authorList>
            <person name="Freese H.M."/>
            <person name="Ringel V."/>
            <person name="Overmann J."/>
            <person name="Petersen J."/>
        </authorList>
    </citation>
    <scope>NUCLEOTIDE SEQUENCE [LARGE SCALE GENOMIC DNA]</scope>
    <source>
        <strain evidence="2">DSM 109990</strain>
    </source>
</reference>
<dbReference type="Proteomes" id="UP000831019">
    <property type="component" value="Chromosome"/>
</dbReference>